<comment type="caution">
    <text evidence="1">The sequence shown here is derived from an EMBL/GenBank/DDBJ whole genome shotgun (WGS) entry which is preliminary data.</text>
</comment>
<name>A0A2M6WDH5_9BACT</name>
<protein>
    <recommendedName>
        <fullName evidence="3">DUF721 domain-containing protein</fullName>
    </recommendedName>
</protein>
<dbReference type="AlphaFoldDB" id="A0A2M6WDH5"/>
<dbReference type="EMBL" id="PFBJ01000020">
    <property type="protein sequence ID" value="PIT90851.1"/>
    <property type="molecule type" value="Genomic_DNA"/>
</dbReference>
<evidence type="ECO:0000313" key="1">
    <source>
        <dbReference type="EMBL" id="PIT90851.1"/>
    </source>
</evidence>
<proteinExistence type="predicted"/>
<accession>A0A2M6WDH5</accession>
<sequence length="84" mass="9706">MDGIAKYLKRFKTLSNPQKTVTEELNSILKKKGIPEVTLSFKNNSVYLNTHSVIRSEILLHQKDILTALNKKLEKKDIRVTRII</sequence>
<organism evidence="1 2">
    <name type="scientific">Candidatus Kaiserbacteria bacterium CG10_big_fil_rev_8_21_14_0_10_49_17</name>
    <dbReference type="NCBI Taxonomy" id="1974609"/>
    <lineage>
        <taxon>Bacteria</taxon>
        <taxon>Candidatus Kaiseribacteriota</taxon>
    </lineage>
</organism>
<reference evidence="2" key="1">
    <citation type="submission" date="2017-09" db="EMBL/GenBank/DDBJ databases">
        <title>Depth-based differentiation of microbial function through sediment-hosted aquifers and enrichment of novel symbionts in the deep terrestrial subsurface.</title>
        <authorList>
            <person name="Probst A.J."/>
            <person name="Ladd B."/>
            <person name="Jarett J.K."/>
            <person name="Geller-Mcgrath D.E."/>
            <person name="Sieber C.M.K."/>
            <person name="Emerson J.B."/>
            <person name="Anantharaman K."/>
            <person name="Thomas B.C."/>
            <person name="Malmstrom R."/>
            <person name="Stieglmeier M."/>
            <person name="Klingl A."/>
            <person name="Woyke T."/>
            <person name="Ryan C.M."/>
            <person name="Banfield J.F."/>
        </authorList>
    </citation>
    <scope>NUCLEOTIDE SEQUENCE [LARGE SCALE GENOMIC DNA]</scope>
</reference>
<evidence type="ECO:0008006" key="3">
    <source>
        <dbReference type="Google" id="ProtNLM"/>
    </source>
</evidence>
<gene>
    <name evidence="1" type="ORF">COU17_03605</name>
</gene>
<evidence type="ECO:0000313" key="2">
    <source>
        <dbReference type="Proteomes" id="UP000228809"/>
    </source>
</evidence>
<dbReference type="Proteomes" id="UP000228809">
    <property type="component" value="Unassembled WGS sequence"/>
</dbReference>